<dbReference type="InterPro" id="IPR005119">
    <property type="entry name" value="LysR_subst-bd"/>
</dbReference>
<keyword evidence="8" id="KW-1185">Reference proteome</keyword>
<dbReference type="Pfam" id="PF00126">
    <property type="entry name" value="HTH_1"/>
    <property type="match status" value="1"/>
</dbReference>
<dbReference type="PANTHER" id="PTHR30419">
    <property type="entry name" value="HTH-TYPE TRANSCRIPTIONAL REGULATOR YBHD"/>
    <property type="match status" value="1"/>
</dbReference>
<evidence type="ECO:0000313" key="6">
    <source>
        <dbReference type="EMBL" id="AUG55711.1"/>
    </source>
</evidence>
<dbReference type="EMBL" id="CP024200">
    <property type="protein sequence ID" value="AUG55711.1"/>
    <property type="molecule type" value="Genomic_DNA"/>
</dbReference>
<dbReference type="PROSITE" id="PS50931">
    <property type="entry name" value="HTH_LYSR"/>
    <property type="match status" value="1"/>
</dbReference>
<evidence type="ECO:0000256" key="3">
    <source>
        <dbReference type="ARBA" id="ARBA00023125"/>
    </source>
</evidence>
<dbReference type="Gene3D" id="1.10.10.10">
    <property type="entry name" value="Winged helix-like DNA-binding domain superfamily/Winged helix DNA-binding domain"/>
    <property type="match status" value="1"/>
</dbReference>
<proteinExistence type="inferred from homology"/>
<evidence type="ECO:0000313" key="8">
    <source>
        <dbReference type="Proteomes" id="UP000233458"/>
    </source>
</evidence>
<dbReference type="GO" id="GO:0005829">
    <property type="term" value="C:cytosol"/>
    <property type="evidence" value="ECO:0007669"/>
    <property type="project" value="TreeGrafter"/>
</dbReference>
<sequence>MMPLPDLHALEIAATVIEEGSMSAAAAQLGMTQSAVSQAMKRAEAQVDVTLVHRNRRPLVPTEAGRVLVAHIREIAIRAERAIEEVRATALRPERQNLRLGMVDTFASAVGPVLIRDLMEGSIALRVTAFSGLANAHADALMRHEIDAAITSDPMDELDELMRFPLFREPFVLVAPIAWGDTLRNRPLRDILIDHRLIRYSARSHMGMQVERHLRRLRIEHSQVLSFDTSDSLLAMVVGGVGVAITTPLCLIQGGLHLPGLAVLPLPSPGFSRELTLVTRRGEFDTLGPRIAQAARDMLLNHTVPQIVGEIPWLANISTEMVWQPPVPDEIASLADLALDADMDATPGAENDQDGD</sequence>
<dbReference type="AlphaFoldDB" id="A0A2N3KTJ5"/>
<evidence type="ECO:0000313" key="7">
    <source>
        <dbReference type="EMBL" id="PKR53894.1"/>
    </source>
</evidence>
<name>A0A2N3KTJ5_9PROT</name>
<dbReference type="EMBL" id="NWTK01000007">
    <property type="protein sequence ID" value="PKR53894.1"/>
    <property type="molecule type" value="Genomic_DNA"/>
</dbReference>
<organism evidence="7 9">
    <name type="scientific">Thalassospira marina</name>
    <dbReference type="NCBI Taxonomy" id="2048283"/>
    <lineage>
        <taxon>Bacteria</taxon>
        <taxon>Pseudomonadati</taxon>
        <taxon>Pseudomonadota</taxon>
        <taxon>Alphaproteobacteria</taxon>
        <taxon>Rhodospirillales</taxon>
        <taxon>Thalassospiraceae</taxon>
        <taxon>Thalassospira</taxon>
    </lineage>
</organism>
<dbReference type="SUPFAM" id="SSF46785">
    <property type="entry name" value="Winged helix' DNA-binding domain"/>
    <property type="match status" value="1"/>
</dbReference>
<dbReference type="Pfam" id="PF03466">
    <property type="entry name" value="LysR_substrate"/>
    <property type="match status" value="1"/>
</dbReference>
<dbReference type="OrthoDB" id="9791253at2"/>
<reference evidence="6 8" key="2">
    <citation type="submission" date="2017-10" db="EMBL/GenBank/DDBJ databases">
        <title>Biodiversity and function of Thalassospira species in the particle-attached aromatic-hydrocarbon-degrading consortia from the surface seawater of the China South Sea.</title>
        <authorList>
            <person name="Dong C."/>
            <person name="Liu R."/>
            <person name="Shao Z."/>
        </authorList>
    </citation>
    <scope>NUCLEOTIDE SEQUENCE [LARGE SCALE GENOMIC DNA]</scope>
    <source>
        <strain evidence="6 8">CSC3H3</strain>
        <plasmid evidence="6">pCSC3H3</plasmid>
        <plasmid evidence="8">pcsc3h3</plasmid>
    </source>
</reference>
<dbReference type="Proteomes" id="UP000233597">
    <property type="component" value="Unassembled WGS sequence"/>
</dbReference>
<gene>
    <name evidence="7" type="ORF">COO20_12875</name>
    <name evidence="6" type="ORF">CSC3H3_22965</name>
</gene>
<feature type="domain" description="HTH lysR-type" evidence="5">
    <location>
        <begin position="5"/>
        <end position="62"/>
    </location>
</feature>
<geneLocation type="plasmid" evidence="8">
    <name>pcsc3h3</name>
</geneLocation>
<dbReference type="Proteomes" id="UP000233458">
    <property type="component" value="Plasmid pCSC3H3"/>
</dbReference>
<dbReference type="InterPro" id="IPR000847">
    <property type="entry name" value="LysR_HTH_N"/>
</dbReference>
<keyword evidence="4" id="KW-0804">Transcription</keyword>
<keyword evidence="2" id="KW-0805">Transcription regulation</keyword>
<evidence type="ECO:0000256" key="4">
    <source>
        <dbReference type="ARBA" id="ARBA00023163"/>
    </source>
</evidence>
<comment type="similarity">
    <text evidence="1">Belongs to the LysR transcriptional regulatory family.</text>
</comment>
<protein>
    <submittedName>
        <fullName evidence="7">LysR family transcriptional regulator</fullName>
    </submittedName>
</protein>
<dbReference type="InterPro" id="IPR036390">
    <property type="entry name" value="WH_DNA-bd_sf"/>
</dbReference>
<keyword evidence="3" id="KW-0238">DNA-binding</keyword>
<dbReference type="GO" id="GO:0003677">
    <property type="term" value="F:DNA binding"/>
    <property type="evidence" value="ECO:0007669"/>
    <property type="project" value="UniProtKB-KW"/>
</dbReference>
<dbReference type="SUPFAM" id="SSF53850">
    <property type="entry name" value="Periplasmic binding protein-like II"/>
    <property type="match status" value="1"/>
</dbReference>
<dbReference type="InterPro" id="IPR036388">
    <property type="entry name" value="WH-like_DNA-bd_sf"/>
</dbReference>
<geneLocation type="plasmid" evidence="6">
    <name>pCSC3H3</name>
</geneLocation>
<accession>A0A2N3KTJ5</accession>
<evidence type="ECO:0000259" key="5">
    <source>
        <dbReference type="PROSITE" id="PS50931"/>
    </source>
</evidence>
<keyword evidence="6" id="KW-0614">Plasmid</keyword>
<dbReference type="InterPro" id="IPR050950">
    <property type="entry name" value="HTH-type_LysR_regulators"/>
</dbReference>
<reference evidence="7 9" key="1">
    <citation type="submission" date="2017-09" db="EMBL/GenBank/DDBJ databases">
        <title>Biodiversity and function of Thalassospira species in the particle-attached aromatic-hydrocarbon-degrading consortia from the surface seawater of the South China Sea.</title>
        <authorList>
            <person name="Dong C."/>
            <person name="Liu R."/>
            <person name="Shao Z."/>
        </authorList>
    </citation>
    <scope>NUCLEOTIDE SEQUENCE [LARGE SCALE GENOMIC DNA]</scope>
    <source>
        <strain evidence="7 9">CSC1P2</strain>
    </source>
</reference>
<dbReference type="Gene3D" id="3.40.190.10">
    <property type="entry name" value="Periplasmic binding protein-like II"/>
    <property type="match status" value="2"/>
</dbReference>
<evidence type="ECO:0000256" key="1">
    <source>
        <dbReference type="ARBA" id="ARBA00009437"/>
    </source>
</evidence>
<evidence type="ECO:0000256" key="2">
    <source>
        <dbReference type="ARBA" id="ARBA00023015"/>
    </source>
</evidence>
<evidence type="ECO:0000313" key="9">
    <source>
        <dbReference type="Proteomes" id="UP000233597"/>
    </source>
</evidence>
<dbReference type="KEGG" id="thac:CSC3H3_22965"/>
<dbReference type="GO" id="GO:0003700">
    <property type="term" value="F:DNA-binding transcription factor activity"/>
    <property type="evidence" value="ECO:0007669"/>
    <property type="project" value="InterPro"/>
</dbReference>